<sequence length="190" mass="19412">MHRHISTTLGAGAIVATLGLVGCSHDESGTTSSAASSSSSSPAVQAVPPPTATTRAEPPATALPPPEALTGVLSRLADPAVPGTDKVRLIEGATPENATALDEFAIALRDNGDLPITVTANDVAWADRKPSNVMATVTIATAAPDSRDFTFPMEFTPFQGGWQLSRETADMLLALGNSPEDSSPSPEPPG</sequence>
<evidence type="ECO:0000259" key="4">
    <source>
        <dbReference type="Pfam" id="PF26580"/>
    </source>
</evidence>
<dbReference type="Pfam" id="PF26580">
    <property type="entry name" value="Mtb12_C"/>
    <property type="match status" value="1"/>
</dbReference>
<keyword evidence="1" id="KW-0732">Signal</keyword>
<name>A0A975JYA9_9MYCO</name>
<feature type="compositionally biased region" description="Low complexity" evidence="3">
    <location>
        <begin position="29"/>
        <end position="60"/>
    </location>
</feature>
<dbReference type="KEGG" id="mspg:F6B93_13230"/>
<evidence type="ECO:0000313" key="5">
    <source>
        <dbReference type="EMBL" id="QUR67936.1"/>
    </source>
</evidence>
<evidence type="ECO:0000256" key="3">
    <source>
        <dbReference type="SAM" id="MobiDB-lite"/>
    </source>
</evidence>
<dbReference type="EMBL" id="CP046600">
    <property type="protein sequence ID" value="QUR67936.1"/>
    <property type="molecule type" value="Genomic_DNA"/>
</dbReference>
<feature type="domain" description="Low molecular weight antigen MTB12-like C-terminal" evidence="4">
    <location>
        <begin position="63"/>
        <end position="179"/>
    </location>
</feature>
<dbReference type="RefSeq" id="WP_211695510.1">
    <property type="nucleotide sequence ID" value="NZ_CP046600.1"/>
</dbReference>
<dbReference type="Proteomes" id="UP000682202">
    <property type="component" value="Chromosome"/>
</dbReference>
<feature type="region of interest" description="Disordered" evidence="3">
    <location>
        <begin position="26"/>
        <end position="66"/>
    </location>
</feature>
<evidence type="ECO:0000256" key="2">
    <source>
        <dbReference type="ARBA" id="ARBA00093774"/>
    </source>
</evidence>
<dbReference type="AlphaFoldDB" id="A0A975JYA9"/>
<accession>A0A975JYA9</accession>
<reference evidence="5" key="1">
    <citation type="submission" date="2019-12" db="EMBL/GenBank/DDBJ databases">
        <title>Mycobacterium spongiae sp. nov.</title>
        <authorList>
            <person name="Stinear T."/>
        </authorList>
    </citation>
    <scope>NUCLEOTIDE SEQUENCE</scope>
    <source>
        <strain evidence="5">FSD4b-SM</strain>
    </source>
</reference>
<proteinExistence type="inferred from homology"/>
<comment type="similarity">
    <text evidence="2">Belongs to the MTB12 family.</text>
</comment>
<dbReference type="PROSITE" id="PS51257">
    <property type="entry name" value="PROKAR_LIPOPROTEIN"/>
    <property type="match status" value="1"/>
</dbReference>
<dbReference type="InterPro" id="IPR058644">
    <property type="entry name" value="Mtb12-like_C"/>
</dbReference>
<keyword evidence="6" id="KW-1185">Reference proteome</keyword>
<evidence type="ECO:0000313" key="6">
    <source>
        <dbReference type="Proteomes" id="UP000682202"/>
    </source>
</evidence>
<evidence type="ECO:0000256" key="1">
    <source>
        <dbReference type="ARBA" id="ARBA00022729"/>
    </source>
</evidence>
<organism evidence="5 6">
    <name type="scientific">Mycobacterium spongiae</name>
    <dbReference type="NCBI Taxonomy" id="886343"/>
    <lineage>
        <taxon>Bacteria</taxon>
        <taxon>Bacillati</taxon>
        <taxon>Actinomycetota</taxon>
        <taxon>Actinomycetes</taxon>
        <taxon>Mycobacteriales</taxon>
        <taxon>Mycobacteriaceae</taxon>
        <taxon>Mycobacterium</taxon>
    </lineage>
</organism>
<gene>
    <name evidence="5" type="ORF">F6B93_13230</name>
</gene>
<protein>
    <recommendedName>
        <fullName evidence="4">Low molecular weight antigen MTB12-like C-terminal domain-containing protein</fullName>
    </recommendedName>
</protein>